<feature type="region of interest" description="Disordered" evidence="1">
    <location>
        <begin position="1"/>
        <end position="31"/>
    </location>
</feature>
<evidence type="ECO:0000256" key="1">
    <source>
        <dbReference type="SAM" id="MobiDB-lite"/>
    </source>
</evidence>
<dbReference type="AlphaFoldDB" id="W3X6F1"/>
<evidence type="ECO:0000313" key="3">
    <source>
        <dbReference type="Proteomes" id="UP000030651"/>
    </source>
</evidence>
<dbReference type="KEGG" id="pfy:PFICI_06626"/>
<gene>
    <name evidence="2" type="ORF">PFICI_06626</name>
</gene>
<feature type="compositionally biased region" description="Low complexity" evidence="1">
    <location>
        <begin position="1"/>
        <end position="27"/>
    </location>
</feature>
<protein>
    <submittedName>
        <fullName evidence="2">Uncharacterized protein</fullName>
    </submittedName>
</protein>
<evidence type="ECO:0000313" key="2">
    <source>
        <dbReference type="EMBL" id="ETS81624.1"/>
    </source>
</evidence>
<dbReference type="RefSeq" id="XP_007833398.1">
    <property type="nucleotide sequence ID" value="XM_007835207.1"/>
</dbReference>
<organism evidence="2 3">
    <name type="scientific">Pestalotiopsis fici (strain W106-1 / CGMCC3.15140)</name>
    <dbReference type="NCBI Taxonomy" id="1229662"/>
    <lineage>
        <taxon>Eukaryota</taxon>
        <taxon>Fungi</taxon>
        <taxon>Dikarya</taxon>
        <taxon>Ascomycota</taxon>
        <taxon>Pezizomycotina</taxon>
        <taxon>Sordariomycetes</taxon>
        <taxon>Xylariomycetidae</taxon>
        <taxon>Amphisphaeriales</taxon>
        <taxon>Sporocadaceae</taxon>
        <taxon>Pestalotiopsis</taxon>
    </lineage>
</organism>
<keyword evidence="3" id="KW-1185">Reference proteome</keyword>
<feature type="compositionally biased region" description="Low complexity" evidence="1">
    <location>
        <begin position="77"/>
        <end position="88"/>
    </location>
</feature>
<dbReference type="OrthoDB" id="4232400at2759"/>
<dbReference type="EMBL" id="KI912112">
    <property type="protein sequence ID" value="ETS81624.1"/>
    <property type="molecule type" value="Genomic_DNA"/>
</dbReference>
<sequence length="88" mass="9308">MPQNSSSNNQQGGSQQSGSGQSSNTSSDYRVAKDAGFDSTYDFMLSHGLHVSDPDQMAEGKAILQGYRDADAREQASKGSSSSSGNRR</sequence>
<dbReference type="Proteomes" id="UP000030651">
    <property type="component" value="Unassembled WGS sequence"/>
</dbReference>
<dbReference type="InParanoid" id="W3X6F1"/>
<accession>W3X6F1</accession>
<feature type="region of interest" description="Disordered" evidence="1">
    <location>
        <begin position="50"/>
        <end position="88"/>
    </location>
</feature>
<dbReference type="HOGENOM" id="CLU_2469824_0_0_1"/>
<reference evidence="3" key="1">
    <citation type="journal article" date="2015" name="BMC Genomics">
        <title>Genomic and transcriptomic analysis of the endophytic fungus Pestalotiopsis fici reveals its lifestyle and high potential for synthesis of natural products.</title>
        <authorList>
            <person name="Wang X."/>
            <person name="Zhang X."/>
            <person name="Liu L."/>
            <person name="Xiang M."/>
            <person name="Wang W."/>
            <person name="Sun X."/>
            <person name="Che Y."/>
            <person name="Guo L."/>
            <person name="Liu G."/>
            <person name="Guo L."/>
            <person name="Wang C."/>
            <person name="Yin W.B."/>
            <person name="Stadler M."/>
            <person name="Zhang X."/>
            <person name="Liu X."/>
        </authorList>
    </citation>
    <scope>NUCLEOTIDE SEQUENCE [LARGE SCALE GENOMIC DNA]</scope>
    <source>
        <strain evidence="3">W106-1 / CGMCC3.15140</strain>
    </source>
</reference>
<name>W3X6F1_PESFW</name>
<dbReference type="GeneID" id="19271639"/>
<proteinExistence type="predicted"/>